<dbReference type="Pfam" id="PF00625">
    <property type="entry name" value="Guanylate_kin"/>
    <property type="match status" value="1"/>
</dbReference>
<dbReference type="PANTHER" id="PTHR23117:SF13">
    <property type="entry name" value="GUANYLATE KINASE"/>
    <property type="match status" value="1"/>
</dbReference>
<dbReference type="PROSITE" id="PS00856">
    <property type="entry name" value="GUANYLATE_KINASE_1"/>
    <property type="match status" value="1"/>
</dbReference>
<dbReference type="PROSITE" id="PS50052">
    <property type="entry name" value="GUANYLATE_KINASE_2"/>
    <property type="match status" value="1"/>
</dbReference>
<dbReference type="InterPro" id="IPR008144">
    <property type="entry name" value="Guanylate_kin-like_dom"/>
</dbReference>
<dbReference type="EMBL" id="MT254578">
    <property type="protein sequence ID" value="QIW89820.1"/>
    <property type="molecule type" value="Genomic_DNA"/>
</dbReference>
<comment type="similarity">
    <text evidence="1">Belongs to the guanylate kinase family.</text>
</comment>
<dbReference type="Gene3D" id="3.30.63.10">
    <property type="entry name" value="Guanylate Kinase phosphate binding domain"/>
    <property type="match status" value="1"/>
</dbReference>
<sequence length="183" mass="21224">MALFLITGMSGAGKTSVMEDLKRQMAHRLSECVSHTTRKQRQGEKNGVAYYFISEEYFQEGVDKNEFAETVEYDGCRYGIAKSEIKQKQSLTPHTYIIVNYEGYKQVKEVFPDAVGIFLYTTKEDCMINMLSRGDSIEQANKRIELYDEEIKNRNDYDYVVKNVRNKKTGTMGIIENIIWSYN</sequence>
<accession>A0A6H0X672</accession>
<evidence type="ECO:0000256" key="1">
    <source>
        <dbReference type="ARBA" id="ARBA00005790"/>
    </source>
</evidence>
<dbReference type="Proteomes" id="UP000503405">
    <property type="component" value="Segment"/>
</dbReference>
<dbReference type="SUPFAM" id="SSF52540">
    <property type="entry name" value="P-loop containing nucleoside triphosphate hydrolases"/>
    <property type="match status" value="1"/>
</dbReference>
<dbReference type="CDD" id="cd00071">
    <property type="entry name" value="GMPK"/>
    <property type="match status" value="1"/>
</dbReference>
<dbReference type="InterPro" id="IPR020590">
    <property type="entry name" value="Guanylate_kinase_CS"/>
</dbReference>
<name>A0A6H0X672_9CAUD</name>
<evidence type="ECO:0000313" key="6">
    <source>
        <dbReference type="Proteomes" id="UP000503405"/>
    </source>
</evidence>
<dbReference type="InterPro" id="IPR008145">
    <property type="entry name" value="GK/Ca_channel_bsu"/>
</dbReference>
<dbReference type="SMART" id="SM00072">
    <property type="entry name" value="GuKc"/>
    <property type="match status" value="1"/>
</dbReference>
<dbReference type="InterPro" id="IPR027417">
    <property type="entry name" value="P-loop_NTPase"/>
</dbReference>
<evidence type="ECO:0000256" key="2">
    <source>
        <dbReference type="ARBA" id="ARBA00022679"/>
    </source>
</evidence>
<dbReference type="GO" id="GO:0004385">
    <property type="term" value="F:GMP kinase activity"/>
    <property type="evidence" value="ECO:0007669"/>
    <property type="project" value="TreeGrafter"/>
</dbReference>
<organism evidence="5 6">
    <name type="scientific">Bacillus phage Izhevsk</name>
    <dbReference type="NCBI Taxonomy" id="2724322"/>
    <lineage>
        <taxon>Viruses</taxon>
        <taxon>Duplodnaviria</taxon>
        <taxon>Heunggongvirae</taxon>
        <taxon>Uroviricota</taxon>
        <taxon>Caudoviricetes</taxon>
        <taxon>Joanripponvirinae</taxon>
        <taxon>Tsamsavirus</taxon>
        <taxon>Tsamsavirus izhevsk</taxon>
    </lineage>
</organism>
<feature type="domain" description="Guanylate kinase-like" evidence="4">
    <location>
        <begin position="1"/>
        <end position="180"/>
    </location>
</feature>
<evidence type="ECO:0000259" key="4">
    <source>
        <dbReference type="PROSITE" id="PS50052"/>
    </source>
</evidence>
<evidence type="ECO:0000256" key="3">
    <source>
        <dbReference type="ARBA" id="ARBA00022777"/>
    </source>
</evidence>
<dbReference type="PANTHER" id="PTHR23117">
    <property type="entry name" value="GUANYLATE KINASE-RELATED"/>
    <property type="match status" value="1"/>
</dbReference>
<keyword evidence="2" id="KW-0808">Transferase</keyword>
<evidence type="ECO:0000313" key="5">
    <source>
        <dbReference type="EMBL" id="QIW89820.1"/>
    </source>
</evidence>
<dbReference type="Gene3D" id="3.40.50.300">
    <property type="entry name" value="P-loop containing nucleotide triphosphate hydrolases"/>
    <property type="match status" value="1"/>
</dbReference>
<gene>
    <name evidence="5" type="ORF">Izhevsk_139</name>
</gene>
<reference evidence="5 6" key="1">
    <citation type="submission" date="2020-03" db="EMBL/GenBank/DDBJ databases">
        <authorList>
            <person name="Skorynina A."/>
            <person name="Kazantseva O."/>
            <person name="Baycher S."/>
            <person name="Piligrimova E."/>
            <person name="Kuliabin V."/>
            <person name="Shadrin A."/>
        </authorList>
    </citation>
    <scope>NUCLEOTIDE SEQUENCE [LARGE SCALE GENOMIC DNA]</scope>
</reference>
<keyword evidence="6" id="KW-1185">Reference proteome</keyword>
<keyword evidence="3 5" id="KW-0418">Kinase</keyword>
<dbReference type="FunFam" id="3.30.63.10:FF:000002">
    <property type="entry name" value="Guanylate kinase 1"/>
    <property type="match status" value="1"/>
</dbReference>
<proteinExistence type="inferred from homology"/>
<protein>
    <submittedName>
        <fullName evidence="5">Guanylate kinase</fullName>
    </submittedName>
</protein>